<accession>A0A5B9QMQ0</accession>
<evidence type="ECO:0000256" key="3">
    <source>
        <dbReference type="ARBA" id="ARBA00023004"/>
    </source>
</evidence>
<dbReference type="GO" id="GO:0046872">
    <property type="term" value="F:metal ion binding"/>
    <property type="evidence" value="ECO:0007669"/>
    <property type="project" value="UniProtKB-KW"/>
</dbReference>
<evidence type="ECO:0000259" key="6">
    <source>
        <dbReference type="PROSITE" id="PS51007"/>
    </source>
</evidence>
<evidence type="ECO:0000313" key="7">
    <source>
        <dbReference type="EMBL" id="QEG39359.1"/>
    </source>
</evidence>
<gene>
    <name evidence="7" type="ORF">UC8_13240</name>
</gene>
<dbReference type="InterPro" id="IPR009056">
    <property type="entry name" value="Cyt_c-like_dom"/>
</dbReference>
<evidence type="ECO:0000256" key="4">
    <source>
        <dbReference type="PROSITE-ProRule" id="PRU00433"/>
    </source>
</evidence>
<evidence type="ECO:0000313" key="8">
    <source>
        <dbReference type="Proteomes" id="UP000325286"/>
    </source>
</evidence>
<dbReference type="AlphaFoldDB" id="A0A5B9QMQ0"/>
<keyword evidence="5" id="KW-0732">Signal</keyword>
<dbReference type="Pfam" id="PF07583">
    <property type="entry name" value="PSCyt2"/>
    <property type="match status" value="1"/>
</dbReference>
<keyword evidence="1 4" id="KW-0349">Heme</keyword>
<dbReference type="SUPFAM" id="SSF46626">
    <property type="entry name" value="Cytochrome c"/>
    <property type="match status" value="1"/>
</dbReference>
<dbReference type="InterPro" id="IPR036909">
    <property type="entry name" value="Cyt_c-like_dom_sf"/>
</dbReference>
<dbReference type="PROSITE" id="PS51007">
    <property type="entry name" value="CYTC"/>
    <property type="match status" value="1"/>
</dbReference>
<dbReference type="KEGG" id="rul:UC8_13240"/>
<dbReference type="PANTHER" id="PTHR35889:SF3">
    <property type="entry name" value="F-BOX DOMAIN-CONTAINING PROTEIN"/>
    <property type="match status" value="1"/>
</dbReference>
<evidence type="ECO:0000256" key="2">
    <source>
        <dbReference type="ARBA" id="ARBA00022723"/>
    </source>
</evidence>
<dbReference type="Pfam" id="PF07635">
    <property type="entry name" value="PSCyt1"/>
    <property type="match status" value="1"/>
</dbReference>
<dbReference type="InterPro" id="IPR022655">
    <property type="entry name" value="DUF1553"/>
</dbReference>
<feature type="chain" id="PRO_5022799680" evidence="5">
    <location>
        <begin position="20"/>
        <end position="810"/>
    </location>
</feature>
<organism evidence="7 8">
    <name type="scientific">Roseimaritima ulvae</name>
    <dbReference type="NCBI Taxonomy" id="980254"/>
    <lineage>
        <taxon>Bacteria</taxon>
        <taxon>Pseudomonadati</taxon>
        <taxon>Planctomycetota</taxon>
        <taxon>Planctomycetia</taxon>
        <taxon>Pirellulales</taxon>
        <taxon>Pirellulaceae</taxon>
        <taxon>Roseimaritima</taxon>
    </lineage>
</organism>
<feature type="domain" description="Cytochrome c" evidence="6">
    <location>
        <begin position="19"/>
        <end position="117"/>
    </location>
</feature>
<evidence type="ECO:0000256" key="1">
    <source>
        <dbReference type="ARBA" id="ARBA00022617"/>
    </source>
</evidence>
<dbReference type="GO" id="GO:0020037">
    <property type="term" value="F:heme binding"/>
    <property type="evidence" value="ECO:0007669"/>
    <property type="project" value="InterPro"/>
</dbReference>
<keyword evidence="3 4" id="KW-0408">Iron</keyword>
<dbReference type="GO" id="GO:0009055">
    <property type="term" value="F:electron transfer activity"/>
    <property type="evidence" value="ECO:0007669"/>
    <property type="project" value="InterPro"/>
</dbReference>
<dbReference type="EMBL" id="CP042914">
    <property type="protein sequence ID" value="QEG39359.1"/>
    <property type="molecule type" value="Genomic_DNA"/>
</dbReference>
<evidence type="ECO:0000256" key="5">
    <source>
        <dbReference type="SAM" id="SignalP"/>
    </source>
</evidence>
<dbReference type="PANTHER" id="PTHR35889">
    <property type="entry name" value="CYCLOINULO-OLIGOSACCHARIDE FRUCTANOTRANSFERASE-RELATED"/>
    <property type="match status" value="1"/>
</dbReference>
<name>A0A5B9QMQ0_9BACT</name>
<protein>
    <submittedName>
        <fullName evidence="7">Planctomycete cytochrome C</fullName>
    </submittedName>
</protein>
<dbReference type="Pfam" id="PF07587">
    <property type="entry name" value="PSD1"/>
    <property type="match status" value="1"/>
</dbReference>
<feature type="signal peptide" evidence="5">
    <location>
        <begin position="1"/>
        <end position="19"/>
    </location>
</feature>
<dbReference type="InterPro" id="IPR011444">
    <property type="entry name" value="DUF1549"/>
</dbReference>
<dbReference type="OrthoDB" id="127107at2"/>
<sequence length="810" mass="90615" precursor="true">MRTCTCLVVLLCSPIVASANDRAGVQFFETKIRPILVKHCYECHSTESGKARGGLRVDTRDALQQGGDSGPALRGRSARDSLLYQFITYEGDYQMPPKGKLPDDVIADLRRWIEMGAPDPRVVENVPDVRTEIDVAAGRRFWAYQPPKHVSPPAVTNVSWPRHDLDRFVLAKLESRGLKPVADAEAQVLVRRLFFVLTGLPPTPTAIKHWTAEIKGDSAGLNQAAIEKLVDSLLGTKYFGERWGRHWLDVARFAESTGGDSNNVHQHAWRYRDYVIDSFNRDKSFDRFIMEQVAGDLLPIGSDAEWAENIIATGFLAVGQKLVGEEDSQKFYADLVDEQIDATTRAFLATTVACARCHDHKFDPIPQSDYYALAGIFRATETHYGLIKAQARQATTLIDITGLGVEPGTPALAAKQYAELVKARDDARQRVDDAMRKIRGGENVFRGTLRRIRSDRDETEAALQAYDAHGNPRVFAMGTQDRDFPLPTRLLLRGEIDKPAQLVPRGFVQVLSDSGRQMLPPRTNGSGRLELANWIASEQNPLTARVIVNRVWYWMFGQGLVRTADDFGAAGETPSHPELLDHLATTFMEHDWSIKSLIREIAMSRTWQLSSTFDSASFDIDPDNRLLWRMNKRRLEGEAIRDAMLLAAGNLNLERPLGTYLRSVGEGTVGQNVFEPVIRAIDSDHRSVYLPRVRSVIPEMLELFDAPDAGSVSGIRESTSSPLQALYMLNNEFVASQAESLADRLLNQPASERVDSAYLLLLGRHPTPTERQHARASMVSLDNSSRLEKRERLLAYCQVLMCTTEFSQID</sequence>
<proteinExistence type="predicted"/>
<reference evidence="7 8" key="1">
    <citation type="submission" date="2019-08" db="EMBL/GenBank/DDBJ databases">
        <title>Deep-cultivation of Planctomycetes and their phenomic and genomic characterization uncovers novel biology.</title>
        <authorList>
            <person name="Wiegand S."/>
            <person name="Jogler M."/>
            <person name="Boedeker C."/>
            <person name="Pinto D."/>
            <person name="Vollmers J."/>
            <person name="Rivas-Marin E."/>
            <person name="Kohn T."/>
            <person name="Peeters S.H."/>
            <person name="Heuer A."/>
            <person name="Rast P."/>
            <person name="Oberbeckmann S."/>
            <person name="Bunk B."/>
            <person name="Jeske O."/>
            <person name="Meyerdierks A."/>
            <person name="Storesund J.E."/>
            <person name="Kallscheuer N."/>
            <person name="Luecker S."/>
            <person name="Lage O.M."/>
            <person name="Pohl T."/>
            <person name="Merkel B.J."/>
            <person name="Hornburger P."/>
            <person name="Mueller R.-W."/>
            <person name="Bruemmer F."/>
            <person name="Labrenz M."/>
            <person name="Spormann A.M."/>
            <person name="Op den Camp H."/>
            <person name="Overmann J."/>
            <person name="Amann R."/>
            <person name="Jetten M.S.M."/>
            <person name="Mascher T."/>
            <person name="Medema M.H."/>
            <person name="Devos D.P."/>
            <person name="Kaster A.-K."/>
            <person name="Ovreas L."/>
            <person name="Rohde M."/>
            <person name="Galperin M.Y."/>
            <person name="Jogler C."/>
        </authorList>
    </citation>
    <scope>NUCLEOTIDE SEQUENCE [LARGE SCALE GENOMIC DNA]</scope>
    <source>
        <strain evidence="7 8">UC8</strain>
    </source>
</reference>
<keyword evidence="8" id="KW-1185">Reference proteome</keyword>
<keyword evidence="2 4" id="KW-0479">Metal-binding</keyword>
<dbReference type="InterPro" id="IPR011429">
    <property type="entry name" value="Cyt_c_Planctomycete-type"/>
</dbReference>
<dbReference type="Proteomes" id="UP000325286">
    <property type="component" value="Chromosome"/>
</dbReference>